<comment type="caution">
    <text evidence="1">The sequence shown here is derived from an EMBL/GenBank/DDBJ whole genome shotgun (WGS) entry which is preliminary data.</text>
</comment>
<name>A0A0R3KXT5_9BRAD</name>
<accession>A0A0R3KXT5</accession>
<evidence type="ECO:0000313" key="2">
    <source>
        <dbReference type="Proteomes" id="UP000050863"/>
    </source>
</evidence>
<reference evidence="1 2" key="1">
    <citation type="submission" date="2014-03" db="EMBL/GenBank/DDBJ databases">
        <title>Bradyrhizobium valentinum sp. nov., isolated from effective nodules of Lupinus mariae-josephae, a lupine endemic of basic-lime soils in Eastern Spain.</title>
        <authorList>
            <person name="Duran D."/>
            <person name="Rey L."/>
            <person name="Navarro A."/>
            <person name="Busquets A."/>
            <person name="Imperial J."/>
            <person name="Ruiz-Argueso T."/>
        </authorList>
    </citation>
    <scope>NUCLEOTIDE SEQUENCE [LARGE SCALE GENOMIC DNA]</scope>
    <source>
        <strain evidence="1 2">PAC68</strain>
    </source>
</reference>
<gene>
    <name evidence="1" type="ORF">CQ12_40930</name>
</gene>
<keyword evidence="2" id="KW-1185">Reference proteome</keyword>
<dbReference type="Proteomes" id="UP000050863">
    <property type="component" value="Unassembled WGS sequence"/>
</dbReference>
<organism evidence="1 2">
    <name type="scientific">Bradyrhizobium jicamae</name>
    <dbReference type="NCBI Taxonomy" id="280332"/>
    <lineage>
        <taxon>Bacteria</taxon>
        <taxon>Pseudomonadati</taxon>
        <taxon>Pseudomonadota</taxon>
        <taxon>Alphaproteobacteria</taxon>
        <taxon>Hyphomicrobiales</taxon>
        <taxon>Nitrobacteraceae</taxon>
        <taxon>Bradyrhizobium</taxon>
    </lineage>
</organism>
<dbReference type="EMBL" id="LLXZ01000173">
    <property type="protein sequence ID" value="KRR00244.1"/>
    <property type="molecule type" value="Genomic_DNA"/>
</dbReference>
<sequence length="164" mass="18724">MDCNSTFQRKSRRTVFNWFRVDKRRKKIREDRRYLEGRARRLLQKYLAADDSEKRLYYEVIAGAAAACQPELSDPGLENPQHAEQSAETALKVVKIRHRQTSGENDDLAGLITNAYATVGIAYRRAAAVYMVDEEMQRLGTAAVHLTTIANSYIAAQSRDTQRK</sequence>
<dbReference type="AlphaFoldDB" id="A0A0R3KXT5"/>
<evidence type="ECO:0000313" key="1">
    <source>
        <dbReference type="EMBL" id="KRR00244.1"/>
    </source>
</evidence>
<proteinExistence type="predicted"/>
<protein>
    <submittedName>
        <fullName evidence="1">Uncharacterized protein</fullName>
    </submittedName>
</protein>